<proteinExistence type="predicted"/>
<dbReference type="KEGG" id="vg:56136024"/>
<feature type="region of interest" description="Disordered" evidence="1">
    <location>
        <begin position="88"/>
        <end position="121"/>
    </location>
</feature>
<sequence>MQNNIEQRLNTDLADMTAAEAVEKLKEETGLNIIHADQANPVVIGAGTLGVDEYMLGTDRDNMVRSLMALGAGPGIVSMLKDEDFQAKVRDPETEESKRALSAAEAKRQRKAEKLKRQFSK</sequence>
<feature type="compositionally biased region" description="Basic residues" evidence="1">
    <location>
        <begin position="108"/>
        <end position="121"/>
    </location>
</feature>
<feature type="compositionally biased region" description="Basic and acidic residues" evidence="1">
    <location>
        <begin position="88"/>
        <end position="99"/>
    </location>
</feature>
<dbReference type="GeneID" id="56136024"/>
<name>A0A514CSU0_9CAUD</name>
<keyword evidence="3" id="KW-1185">Reference proteome</keyword>
<organism evidence="2 3">
    <name type="scientific">Achromobacter phage Motura</name>
    <dbReference type="NCBI Taxonomy" id="2591403"/>
    <lineage>
        <taxon>Viruses</taxon>
        <taxon>Duplodnaviria</taxon>
        <taxon>Heunggongvirae</taxon>
        <taxon>Uroviricota</taxon>
        <taxon>Caudoviricetes</taxon>
        <taxon>Moturavirus</taxon>
        <taxon>Moturavirus motura</taxon>
    </lineage>
</organism>
<evidence type="ECO:0000256" key="1">
    <source>
        <dbReference type="SAM" id="MobiDB-lite"/>
    </source>
</evidence>
<dbReference type="EMBL" id="MN094788">
    <property type="protein sequence ID" value="QDH83549.1"/>
    <property type="molecule type" value="Genomic_DNA"/>
</dbReference>
<dbReference type="RefSeq" id="YP_009903748.1">
    <property type="nucleotide sequence ID" value="NC_049849.1"/>
</dbReference>
<accession>A0A514CSU0</accession>
<evidence type="ECO:0000313" key="2">
    <source>
        <dbReference type="EMBL" id="QDH83549.1"/>
    </source>
</evidence>
<evidence type="ECO:0000313" key="3">
    <source>
        <dbReference type="Proteomes" id="UP000320799"/>
    </source>
</evidence>
<protein>
    <submittedName>
        <fullName evidence="2">Uncharacterized protein</fullName>
    </submittedName>
</protein>
<dbReference type="Proteomes" id="UP000320799">
    <property type="component" value="Segment"/>
</dbReference>
<reference evidence="2 3" key="1">
    <citation type="submission" date="2019-06" db="EMBL/GenBank/DDBJ databases">
        <authorList>
            <person name="Kincaid V.D."/>
            <person name="Fuller A."/>
            <person name="Hodges K."/>
            <person name="Bansal M."/>
            <person name="Essig J."/>
            <person name="Johnson A."/>
        </authorList>
    </citation>
    <scope>NUCLEOTIDE SEQUENCE [LARGE SCALE GENOMIC DNA]</scope>
</reference>